<feature type="binding site" evidence="11">
    <location>
        <position position="12"/>
    </location>
    <ligand>
        <name>NADPH</name>
        <dbReference type="ChEBI" id="CHEBI:57783"/>
    </ligand>
</feature>
<evidence type="ECO:0000256" key="15">
    <source>
        <dbReference type="RuleBase" id="RU000437"/>
    </source>
</evidence>
<name>A0A380H3M0_9STAP</name>
<dbReference type="InterPro" id="IPR006109">
    <property type="entry name" value="G3P_DH_NAD-dep_C"/>
</dbReference>
<dbReference type="InterPro" id="IPR011128">
    <property type="entry name" value="G3P_DH_NAD-dep_N"/>
</dbReference>
<feature type="binding site" evidence="11">
    <location>
        <position position="280"/>
    </location>
    <ligand>
        <name>NADPH</name>
        <dbReference type="ChEBI" id="CHEBI:57783"/>
    </ligand>
</feature>
<evidence type="ECO:0000256" key="14">
    <source>
        <dbReference type="PIRSR" id="PIRSR000114-3"/>
    </source>
</evidence>
<dbReference type="EMBL" id="UHDZ01000001">
    <property type="protein sequence ID" value="SUM71757.1"/>
    <property type="molecule type" value="Genomic_DNA"/>
</dbReference>
<evidence type="ECO:0000259" key="17">
    <source>
        <dbReference type="Pfam" id="PF07479"/>
    </source>
</evidence>
<feature type="binding site" evidence="11">
    <location>
        <position position="141"/>
    </location>
    <ligand>
        <name>NADPH</name>
        <dbReference type="ChEBI" id="CHEBI:57783"/>
    </ligand>
</feature>
<feature type="binding site" evidence="11">
    <location>
        <position position="192"/>
    </location>
    <ligand>
        <name>sn-glycerol 3-phosphate</name>
        <dbReference type="ChEBI" id="CHEBI:57597"/>
    </ligand>
</feature>
<dbReference type="NCBIfam" id="NF000942">
    <property type="entry name" value="PRK00094.1-4"/>
    <property type="match status" value="1"/>
</dbReference>
<comment type="function">
    <text evidence="11">Catalyzes the reduction of the glycolytic intermediate dihydroxyacetone phosphate (DHAP) to sn-glycerol 3-phosphate (G3P), the key precursor for phospholipid synthesis.</text>
</comment>
<dbReference type="RefSeq" id="WP_115313325.1">
    <property type="nucleotide sequence ID" value="NZ_CP066042.1"/>
</dbReference>
<comment type="catalytic activity">
    <reaction evidence="10">
        <text>sn-glycerol 3-phosphate + NADP(+) = dihydroxyacetone phosphate + NADPH + H(+)</text>
        <dbReference type="Rhea" id="RHEA:11096"/>
        <dbReference type="ChEBI" id="CHEBI:15378"/>
        <dbReference type="ChEBI" id="CHEBI:57597"/>
        <dbReference type="ChEBI" id="CHEBI:57642"/>
        <dbReference type="ChEBI" id="CHEBI:57783"/>
        <dbReference type="ChEBI" id="CHEBI:58349"/>
        <dbReference type="EC" id="1.1.1.94"/>
    </reaction>
    <physiologicalReaction direction="right-to-left" evidence="10">
        <dbReference type="Rhea" id="RHEA:11098"/>
    </physiologicalReaction>
</comment>
<accession>A0A380H3M0</accession>
<dbReference type="PANTHER" id="PTHR11728:SF1">
    <property type="entry name" value="GLYCEROL-3-PHOSPHATE DEHYDROGENASE [NAD(+)] 2, CHLOROPLASTIC"/>
    <property type="match status" value="1"/>
</dbReference>
<dbReference type="NCBIfam" id="NF000941">
    <property type="entry name" value="PRK00094.1-3"/>
    <property type="match status" value="1"/>
</dbReference>
<dbReference type="AlphaFoldDB" id="A0A380H3M0"/>
<feature type="active site" description="Proton acceptor" evidence="11 12">
    <location>
        <position position="192"/>
    </location>
</feature>
<organism evidence="18 19">
    <name type="scientific">Staphylococcus saccharolyticus</name>
    <dbReference type="NCBI Taxonomy" id="33028"/>
    <lineage>
        <taxon>Bacteria</taxon>
        <taxon>Bacillati</taxon>
        <taxon>Bacillota</taxon>
        <taxon>Bacilli</taxon>
        <taxon>Bacillales</taxon>
        <taxon>Staphylococcaceae</taxon>
        <taxon>Staphylococcus</taxon>
    </lineage>
</organism>
<dbReference type="PIRSF" id="PIRSF000114">
    <property type="entry name" value="Glycerol-3-P_dh"/>
    <property type="match status" value="1"/>
</dbReference>
<dbReference type="FunFam" id="3.40.50.720:FF:000019">
    <property type="entry name" value="Glycerol-3-phosphate dehydrogenase [NAD(P)+]"/>
    <property type="match status" value="1"/>
</dbReference>
<feature type="binding site" evidence="11">
    <location>
        <position position="49"/>
    </location>
    <ligand>
        <name>NADPH</name>
        <dbReference type="ChEBI" id="CHEBI:57783"/>
    </ligand>
</feature>
<feature type="binding site" evidence="11">
    <location>
        <position position="257"/>
    </location>
    <ligand>
        <name>sn-glycerol 3-phosphate</name>
        <dbReference type="ChEBI" id="CHEBI:57597"/>
    </ligand>
</feature>
<comment type="catalytic activity">
    <reaction evidence="11">
        <text>sn-glycerol 3-phosphate + NAD(+) = dihydroxyacetone phosphate + NADH + H(+)</text>
        <dbReference type="Rhea" id="RHEA:11092"/>
        <dbReference type="ChEBI" id="CHEBI:15378"/>
        <dbReference type="ChEBI" id="CHEBI:57540"/>
        <dbReference type="ChEBI" id="CHEBI:57597"/>
        <dbReference type="ChEBI" id="CHEBI:57642"/>
        <dbReference type="ChEBI" id="CHEBI:57945"/>
        <dbReference type="EC" id="1.1.1.94"/>
    </reaction>
</comment>
<dbReference type="PRINTS" id="PR00077">
    <property type="entry name" value="GPDHDRGNASE"/>
</dbReference>
<comment type="similarity">
    <text evidence="1 11 15">Belongs to the NAD-dependent glycerol-3-phosphate dehydrogenase family.</text>
</comment>
<evidence type="ECO:0000256" key="6">
    <source>
        <dbReference type="ARBA" id="ARBA00023098"/>
    </source>
</evidence>
<feature type="binding site" evidence="11">
    <location>
        <position position="11"/>
    </location>
    <ligand>
        <name>NADPH</name>
        <dbReference type="ChEBI" id="CHEBI:57783"/>
    </ligand>
</feature>
<dbReference type="Gene3D" id="3.40.50.720">
    <property type="entry name" value="NAD(P)-binding Rossmann-like Domain"/>
    <property type="match status" value="1"/>
</dbReference>
<dbReference type="GO" id="GO:0004616">
    <property type="term" value="F:phosphogluconate dehydrogenase (decarboxylating) activity"/>
    <property type="evidence" value="ECO:0007669"/>
    <property type="project" value="UniProtKB-EC"/>
</dbReference>
<feature type="binding site" evidence="11">
    <location>
        <position position="106"/>
    </location>
    <ligand>
        <name>sn-glycerol 3-phosphate</name>
        <dbReference type="ChEBI" id="CHEBI:57597"/>
    </ligand>
</feature>
<evidence type="ECO:0000256" key="4">
    <source>
        <dbReference type="ARBA" id="ARBA00023002"/>
    </source>
</evidence>
<keyword evidence="7 11" id="KW-0594">Phospholipid biosynthesis</keyword>
<dbReference type="GO" id="GO:0008654">
    <property type="term" value="P:phospholipid biosynthetic process"/>
    <property type="evidence" value="ECO:0007669"/>
    <property type="project" value="UniProtKB-KW"/>
</dbReference>
<evidence type="ECO:0000256" key="5">
    <source>
        <dbReference type="ARBA" id="ARBA00023027"/>
    </source>
</evidence>
<feature type="binding site" evidence="14">
    <location>
        <begin position="8"/>
        <end position="13"/>
    </location>
    <ligand>
        <name>NAD(+)</name>
        <dbReference type="ChEBI" id="CHEBI:57540"/>
    </ligand>
</feature>
<dbReference type="GeneID" id="63936430"/>
<dbReference type="UniPathway" id="UPA00940"/>
<dbReference type="InterPro" id="IPR036291">
    <property type="entry name" value="NAD(P)-bd_dom_sf"/>
</dbReference>
<evidence type="ECO:0000313" key="18">
    <source>
        <dbReference type="EMBL" id="SUM71757.1"/>
    </source>
</evidence>
<feature type="binding site" evidence="11">
    <location>
        <position position="137"/>
    </location>
    <ligand>
        <name>sn-glycerol 3-phosphate</name>
        <dbReference type="ChEBI" id="CHEBI:57597"/>
    </ligand>
</feature>
<dbReference type="GO" id="GO:0005975">
    <property type="term" value="P:carbohydrate metabolic process"/>
    <property type="evidence" value="ECO:0007669"/>
    <property type="project" value="InterPro"/>
</dbReference>
<sequence length="332" mass="36302">MTKITVFGMGSFGTALANVLAQNGHNVLMWGKNEDSVEELNTHHMNKNYLKEAKLESSIRATSDLKEATHYSDIYLMALPTKAMREVASNIDKIINSKKTFIHVAKGIENETFKRVSEMIEDSISSEHNAGIGILSGPSHAEEVVIKQPTTVAASSKDEQISKLIQDLFMNDYLRVYTNNDLVGVELGGALKNIIAIASGIVAGMGYGDNAKAALMTRGLAEISRLGDKLGADPMTFLGLGGIGDLIVTCTSTHSRNHTLGYKLGQGKTMDEALGEMKMVVEGIYTTKSVYYLAQQESVDMPITNTLYRVLFEDVPVKNSVRELMDRDKKAE</sequence>
<keyword evidence="11" id="KW-0547">Nucleotide-binding</keyword>
<dbReference type="InterPro" id="IPR006168">
    <property type="entry name" value="G3P_DH_NAD-dep"/>
</dbReference>
<evidence type="ECO:0000256" key="13">
    <source>
        <dbReference type="PIRSR" id="PIRSR000114-2"/>
    </source>
</evidence>
<feature type="binding site" evidence="11">
    <location>
        <position position="256"/>
    </location>
    <ligand>
        <name>sn-glycerol 3-phosphate</name>
        <dbReference type="ChEBI" id="CHEBI:57597"/>
    </ligand>
</feature>
<proteinExistence type="inferred from homology"/>
<feature type="binding site" evidence="11">
    <location>
        <position position="106"/>
    </location>
    <ligand>
        <name>NADPH</name>
        <dbReference type="ChEBI" id="CHEBI:57783"/>
    </ligand>
</feature>
<protein>
    <recommendedName>
        <fullName evidence="11">Glycerol-3-phosphate dehydrogenase [NAD(P)+]</fullName>
        <ecNumber evidence="11">1.1.1.94</ecNumber>
    </recommendedName>
    <alternativeName>
        <fullName evidence="11">NAD(P)(+)-dependent glycerol-3-phosphate dehydrogenase</fullName>
    </alternativeName>
    <alternativeName>
        <fullName evidence="11">NAD(P)H-dependent dihydroxyacetone-phosphate reductase</fullName>
    </alternativeName>
</protein>
<dbReference type="GO" id="GO:0051287">
    <property type="term" value="F:NAD binding"/>
    <property type="evidence" value="ECO:0007669"/>
    <property type="project" value="InterPro"/>
</dbReference>
<keyword evidence="5 11" id="KW-0520">NAD</keyword>
<keyword evidence="19" id="KW-1185">Reference proteome</keyword>
<evidence type="ECO:0000256" key="8">
    <source>
        <dbReference type="ARBA" id="ARBA00023264"/>
    </source>
</evidence>
<feature type="binding site" evidence="11">
    <location>
        <position position="139"/>
    </location>
    <ligand>
        <name>sn-glycerol 3-phosphate</name>
        <dbReference type="ChEBI" id="CHEBI:57597"/>
    </ligand>
</feature>
<feature type="binding site" evidence="11">
    <location>
        <position position="255"/>
    </location>
    <ligand>
        <name>sn-glycerol 3-phosphate</name>
        <dbReference type="ChEBI" id="CHEBI:57597"/>
    </ligand>
</feature>
<dbReference type="SUPFAM" id="SSF51735">
    <property type="entry name" value="NAD(P)-binding Rossmann-fold domains"/>
    <property type="match status" value="1"/>
</dbReference>
<comment type="subcellular location">
    <subcellularLocation>
        <location evidence="11">Cytoplasm</location>
    </subcellularLocation>
</comment>
<evidence type="ECO:0000256" key="1">
    <source>
        <dbReference type="ARBA" id="ARBA00011009"/>
    </source>
</evidence>
<feature type="domain" description="Glycerol-3-phosphate dehydrogenase NAD-dependent N-terminal" evidence="16">
    <location>
        <begin position="3"/>
        <end position="160"/>
    </location>
</feature>
<feature type="binding site" evidence="14">
    <location>
        <position position="256"/>
    </location>
    <ligand>
        <name>NAD(+)</name>
        <dbReference type="ChEBI" id="CHEBI:57540"/>
    </ligand>
</feature>
<feature type="binding site" evidence="13">
    <location>
        <begin position="256"/>
        <end position="257"/>
    </location>
    <ligand>
        <name>substrate</name>
    </ligand>
</feature>
<evidence type="ECO:0000256" key="11">
    <source>
        <dbReference type="HAMAP-Rule" id="MF_00394"/>
    </source>
</evidence>
<dbReference type="HAMAP" id="MF_00394">
    <property type="entry name" value="NAD_Glyc3P_dehydrog"/>
    <property type="match status" value="1"/>
</dbReference>
<evidence type="ECO:0000256" key="9">
    <source>
        <dbReference type="ARBA" id="ARBA00048640"/>
    </source>
</evidence>
<comment type="pathway">
    <text evidence="11">Membrane lipid metabolism; glycerophospholipid metabolism.</text>
</comment>
<evidence type="ECO:0000259" key="16">
    <source>
        <dbReference type="Pfam" id="PF01210"/>
    </source>
</evidence>
<dbReference type="Pfam" id="PF01210">
    <property type="entry name" value="NAD_Gly3P_dh_N"/>
    <property type="match status" value="1"/>
</dbReference>
<feature type="domain" description="Glycerol-3-phosphate dehydrogenase NAD-dependent C-terminal" evidence="17">
    <location>
        <begin position="181"/>
        <end position="321"/>
    </location>
</feature>
<evidence type="ECO:0000313" key="19">
    <source>
        <dbReference type="Proteomes" id="UP000255425"/>
    </source>
</evidence>
<dbReference type="InterPro" id="IPR008927">
    <property type="entry name" value="6-PGluconate_DH-like_C_sf"/>
</dbReference>
<dbReference type="FunFam" id="1.10.1040.10:FF:000001">
    <property type="entry name" value="Glycerol-3-phosphate dehydrogenase [NAD(P)+]"/>
    <property type="match status" value="1"/>
</dbReference>
<dbReference type="NCBIfam" id="NF000940">
    <property type="entry name" value="PRK00094.1-2"/>
    <property type="match status" value="1"/>
</dbReference>
<dbReference type="GO" id="GO:0141152">
    <property type="term" value="F:glycerol-3-phosphate dehydrogenase (NAD+) activity"/>
    <property type="evidence" value="ECO:0007669"/>
    <property type="project" value="RHEA"/>
</dbReference>
<feature type="binding site" evidence="11">
    <location>
        <position position="282"/>
    </location>
    <ligand>
        <name>NADPH</name>
        <dbReference type="ChEBI" id="CHEBI:57783"/>
    </ligand>
</feature>
<keyword evidence="4 11" id="KW-0560">Oxidoreductase</keyword>
<keyword evidence="2 11" id="KW-0444">Lipid biosynthesis</keyword>
<dbReference type="Proteomes" id="UP000255425">
    <property type="component" value="Unassembled WGS sequence"/>
</dbReference>
<feature type="binding site" evidence="14">
    <location>
        <position position="141"/>
    </location>
    <ligand>
        <name>NAD(+)</name>
        <dbReference type="ChEBI" id="CHEBI:57540"/>
    </ligand>
</feature>
<feature type="binding site" evidence="11">
    <location>
        <position position="245"/>
    </location>
    <ligand>
        <name>sn-glycerol 3-phosphate</name>
        <dbReference type="ChEBI" id="CHEBI:57597"/>
    </ligand>
</feature>
<dbReference type="GO" id="GO:0005829">
    <property type="term" value="C:cytosol"/>
    <property type="evidence" value="ECO:0007669"/>
    <property type="project" value="TreeGrafter"/>
</dbReference>
<reference evidence="18 19" key="1">
    <citation type="submission" date="2018-06" db="EMBL/GenBank/DDBJ databases">
        <authorList>
            <consortium name="Pathogen Informatics"/>
            <person name="Doyle S."/>
        </authorList>
    </citation>
    <scope>NUCLEOTIDE SEQUENCE [LARGE SCALE GENOMIC DNA]</scope>
    <source>
        <strain evidence="18 19">NCTC11807</strain>
    </source>
</reference>
<keyword evidence="11" id="KW-0963">Cytoplasm</keyword>
<dbReference type="PANTHER" id="PTHR11728">
    <property type="entry name" value="GLYCEROL-3-PHOSPHATE DEHYDROGENASE"/>
    <property type="match status" value="1"/>
</dbReference>
<feature type="binding site" evidence="11">
    <location>
        <position position="256"/>
    </location>
    <ligand>
        <name>NADPH</name>
        <dbReference type="ChEBI" id="CHEBI:57783"/>
    </ligand>
</feature>
<evidence type="ECO:0000256" key="12">
    <source>
        <dbReference type="PIRSR" id="PIRSR000114-1"/>
    </source>
</evidence>
<dbReference type="SUPFAM" id="SSF48179">
    <property type="entry name" value="6-phosphogluconate dehydrogenase C-terminal domain-like"/>
    <property type="match status" value="1"/>
</dbReference>
<dbReference type="GO" id="GO:0141153">
    <property type="term" value="F:glycerol-3-phosphate dehydrogenase (NADP+) activity"/>
    <property type="evidence" value="ECO:0007669"/>
    <property type="project" value="RHEA"/>
</dbReference>
<keyword evidence="8 11" id="KW-1208">Phospholipid metabolism</keyword>
<evidence type="ECO:0000256" key="3">
    <source>
        <dbReference type="ARBA" id="ARBA00022857"/>
    </source>
</evidence>
<keyword evidence="6 11" id="KW-0443">Lipid metabolism</keyword>
<keyword evidence="3 11" id="KW-0521">NADP</keyword>
<dbReference type="EC" id="1.1.1.94" evidence="11"/>
<dbReference type="GO" id="GO:0046167">
    <property type="term" value="P:glycerol-3-phosphate biosynthetic process"/>
    <property type="evidence" value="ECO:0007669"/>
    <property type="project" value="UniProtKB-UniRule"/>
</dbReference>
<comment type="caution">
    <text evidence="11">Lacks conserved residue(s) required for the propagation of feature annotation.</text>
</comment>
<evidence type="ECO:0000256" key="2">
    <source>
        <dbReference type="ARBA" id="ARBA00022516"/>
    </source>
</evidence>
<feature type="binding site" evidence="13">
    <location>
        <position position="106"/>
    </location>
    <ligand>
        <name>substrate</name>
    </ligand>
</feature>
<dbReference type="GO" id="GO:0046168">
    <property type="term" value="P:glycerol-3-phosphate catabolic process"/>
    <property type="evidence" value="ECO:0007669"/>
    <property type="project" value="InterPro"/>
</dbReference>
<dbReference type="Pfam" id="PF07479">
    <property type="entry name" value="NAD_Gly3P_dh_C"/>
    <property type="match status" value="1"/>
</dbReference>
<feature type="binding site" evidence="11">
    <location>
        <position position="32"/>
    </location>
    <ligand>
        <name>NADPH</name>
        <dbReference type="ChEBI" id="CHEBI:57783"/>
    </ligand>
</feature>
<dbReference type="Gene3D" id="1.10.1040.10">
    <property type="entry name" value="N-(1-d-carboxylethyl)-l-norvaline Dehydrogenase, domain 2"/>
    <property type="match status" value="1"/>
</dbReference>
<dbReference type="InterPro" id="IPR013328">
    <property type="entry name" value="6PGD_dom2"/>
</dbReference>
<gene>
    <name evidence="11 18" type="primary">gpsA</name>
    <name evidence="18" type="ORF">NCTC11807_01557</name>
</gene>
<comment type="catalytic activity">
    <reaction evidence="9">
        <text>6-phospho-D-gluconate + NADP(+) = D-ribulose 5-phosphate + CO2 + NADPH</text>
        <dbReference type="Rhea" id="RHEA:10116"/>
        <dbReference type="ChEBI" id="CHEBI:16526"/>
        <dbReference type="ChEBI" id="CHEBI:57783"/>
        <dbReference type="ChEBI" id="CHEBI:58121"/>
        <dbReference type="ChEBI" id="CHEBI:58349"/>
        <dbReference type="ChEBI" id="CHEBI:58759"/>
        <dbReference type="EC" id="1.1.1.44"/>
    </reaction>
</comment>
<dbReference type="PROSITE" id="PS00957">
    <property type="entry name" value="NAD_G3PDH"/>
    <property type="match status" value="1"/>
</dbReference>
<dbReference type="GO" id="GO:0006650">
    <property type="term" value="P:glycerophospholipid metabolic process"/>
    <property type="evidence" value="ECO:0007669"/>
    <property type="project" value="UniProtKB-UniRule"/>
</dbReference>
<evidence type="ECO:0000256" key="7">
    <source>
        <dbReference type="ARBA" id="ARBA00023209"/>
    </source>
</evidence>
<evidence type="ECO:0000256" key="10">
    <source>
        <dbReference type="ARBA" id="ARBA00052716"/>
    </source>
</evidence>